<gene>
    <name evidence="14" type="primary">folK</name>
    <name evidence="14" type="ORF">DEM25_003135</name>
</gene>
<keyword evidence="15" id="KW-1185">Reference proteome</keyword>
<evidence type="ECO:0000256" key="4">
    <source>
        <dbReference type="ARBA" id="ARBA00016218"/>
    </source>
</evidence>
<dbReference type="EC" id="2.7.6.3" evidence="3"/>
<dbReference type="Gene3D" id="3.30.70.560">
    <property type="entry name" value="7,8-Dihydro-6-hydroxymethylpterin-pyrophosphokinase HPPK"/>
    <property type="match status" value="1"/>
</dbReference>
<dbReference type="GO" id="GO:0016301">
    <property type="term" value="F:kinase activity"/>
    <property type="evidence" value="ECO:0007669"/>
    <property type="project" value="UniProtKB-KW"/>
</dbReference>
<dbReference type="GO" id="GO:0046654">
    <property type="term" value="P:tetrahydrofolate biosynthetic process"/>
    <property type="evidence" value="ECO:0007669"/>
    <property type="project" value="UniProtKB-UniPathway"/>
</dbReference>
<name>A0A3A8ALC9_9HYPH</name>
<reference evidence="14 15" key="1">
    <citation type="journal article" date="2018" name="Int. J. Syst. Bacteriol.">
        <title>Oceaniradius stylonemae gen. nov., sp. nov., isolated from a red alga, Stylonema cornu-cervi.</title>
        <authorList>
            <person name="Jeong S."/>
        </authorList>
    </citation>
    <scope>NUCLEOTIDE SEQUENCE [LARGE SCALE GENOMIC DNA]</scope>
    <source>
        <strain evidence="14 15">StC1</strain>
    </source>
</reference>
<dbReference type="Pfam" id="PF01288">
    <property type="entry name" value="HPPK"/>
    <property type="match status" value="1"/>
</dbReference>
<evidence type="ECO:0000313" key="14">
    <source>
        <dbReference type="EMBL" id="RKF08420.1"/>
    </source>
</evidence>
<keyword evidence="6" id="KW-0547">Nucleotide-binding</keyword>
<dbReference type="UniPathway" id="UPA00077">
    <property type="reaction ID" value="UER00155"/>
</dbReference>
<sequence length="170" mass="18180">MPETVSALIALGGNIGDVAGAMQSALGRLHAEPGMSVVSVSPIYSTPPWGITEQPRFLNACAEVETSIPPHVLLQRVLAAERGAGRRRLRRWGPRTLDIDILAYGDQAIESPTLTVPHPRMFERAFVLVPLADIAGERVIGGRRVSDALSALDTSGIIRTDDLLSLPRAA</sequence>
<comment type="caution">
    <text evidence="14">The sequence shown here is derived from an EMBL/GenBank/DDBJ whole genome shotgun (WGS) entry which is preliminary data.</text>
</comment>
<evidence type="ECO:0000259" key="13">
    <source>
        <dbReference type="PROSITE" id="PS00794"/>
    </source>
</evidence>
<proteinExistence type="inferred from homology"/>
<dbReference type="PANTHER" id="PTHR43071:SF1">
    <property type="entry name" value="2-AMINO-4-HYDROXY-6-HYDROXYMETHYLDIHYDROPTERIDINE PYROPHOSPHOKINASE"/>
    <property type="match status" value="1"/>
</dbReference>
<evidence type="ECO:0000256" key="9">
    <source>
        <dbReference type="ARBA" id="ARBA00022909"/>
    </source>
</evidence>
<dbReference type="PANTHER" id="PTHR43071">
    <property type="entry name" value="2-AMINO-4-HYDROXY-6-HYDROXYMETHYLDIHYDROPTERIDINE PYROPHOSPHOKINASE"/>
    <property type="match status" value="1"/>
</dbReference>
<dbReference type="NCBIfam" id="TIGR01498">
    <property type="entry name" value="folK"/>
    <property type="match status" value="1"/>
</dbReference>
<keyword evidence="9" id="KW-0289">Folate biosynthesis</keyword>
<feature type="domain" description="7,8-dihydro-6-hydroxymethylpterin-pyrophosphokinase" evidence="13">
    <location>
        <begin position="91"/>
        <end position="102"/>
    </location>
</feature>
<evidence type="ECO:0000256" key="3">
    <source>
        <dbReference type="ARBA" id="ARBA00013253"/>
    </source>
</evidence>
<dbReference type="InterPro" id="IPR000550">
    <property type="entry name" value="Hppk"/>
</dbReference>
<dbReference type="GO" id="GO:0046656">
    <property type="term" value="P:folic acid biosynthetic process"/>
    <property type="evidence" value="ECO:0007669"/>
    <property type="project" value="UniProtKB-KW"/>
</dbReference>
<accession>A0A3A8ALC9</accession>
<dbReference type="SUPFAM" id="SSF55083">
    <property type="entry name" value="6-hydroxymethyl-7,8-dihydropterin pyrophosphokinase, HPPK"/>
    <property type="match status" value="1"/>
</dbReference>
<dbReference type="GO" id="GO:0005524">
    <property type="term" value="F:ATP binding"/>
    <property type="evidence" value="ECO:0007669"/>
    <property type="project" value="UniProtKB-KW"/>
</dbReference>
<evidence type="ECO:0000256" key="2">
    <source>
        <dbReference type="ARBA" id="ARBA00005810"/>
    </source>
</evidence>
<dbReference type="OrthoDB" id="9808041at2"/>
<comment type="function">
    <text evidence="10">Catalyzes the transfer of pyrophosphate from adenosine triphosphate (ATP) to 6-hydroxymethyl-7,8-dihydropterin, an enzymatic step in folate biosynthesis pathway.</text>
</comment>
<evidence type="ECO:0000256" key="10">
    <source>
        <dbReference type="ARBA" id="ARBA00029409"/>
    </source>
</evidence>
<evidence type="ECO:0000256" key="1">
    <source>
        <dbReference type="ARBA" id="ARBA00005051"/>
    </source>
</evidence>
<keyword evidence="5 14" id="KW-0808">Transferase</keyword>
<evidence type="ECO:0000256" key="12">
    <source>
        <dbReference type="ARBA" id="ARBA00033413"/>
    </source>
</evidence>
<evidence type="ECO:0000313" key="15">
    <source>
        <dbReference type="Proteomes" id="UP000246132"/>
    </source>
</evidence>
<dbReference type="GO" id="GO:0003848">
    <property type="term" value="F:2-amino-4-hydroxy-6-hydroxymethyldihydropteridine diphosphokinase activity"/>
    <property type="evidence" value="ECO:0007669"/>
    <property type="project" value="UniProtKB-EC"/>
</dbReference>
<evidence type="ECO:0000256" key="7">
    <source>
        <dbReference type="ARBA" id="ARBA00022777"/>
    </source>
</evidence>
<keyword evidence="7 14" id="KW-0418">Kinase</keyword>
<evidence type="ECO:0000256" key="6">
    <source>
        <dbReference type="ARBA" id="ARBA00022741"/>
    </source>
</evidence>
<dbReference type="Proteomes" id="UP000246132">
    <property type="component" value="Unassembled WGS sequence"/>
</dbReference>
<dbReference type="PROSITE" id="PS00794">
    <property type="entry name" value="HPPK"/>
    <property type="match status" value="1"/>
</dbReference>
<evidence type="ECO:0000256" key="11">
    <source>
        <dbReference type="ARBA" id="ARBA00029766"/>
    </source>
</evidence>
<dbReference type="AlphaFoldDB" id="A0A3A8ALC9"/>
<evidence type="ECO:0000256" key="8">
    <source>
        <dbReference type="ARBA" id="ARBA00022840"/>
    </source>
</evidence>
<organism evidence="14 15">
    <name type="scientific">Oceaniradius stylonematis</name>
    <dbReference type="NCBI Taxonomy" id="2184161"/>
    <lineage>
        <taxon>Bacteria</taxon>
        <taxon>Pseudomonadati</taxon>
        <taxon>Pseudomonadota</taxon>
        <taxon>Alphaproteobacteria</taxon>
        <taxon>Hyphomicrobiales</taxon>
        <taxon>Ahrensiaceae</taxon>
        <taxon>Oceaniradius</taxon>
    </lineage>
</organism>
<protein>
    <recommendedName>
        <fullName evidence="4">2-amino-4-hydroxy-6-hydroxymethyldihydropteridine pyrophosphokinase</fullName>
        <ecNumber evidence="3">2.7.6.3</ecNumber>
    </recommendedName>
    <alternativeName>
        <fullName evidence="11">6-hydroxymethyl-7,8-dihydropterin pyrophosphokinase</fullName>
    </alternativeName>
    <alternativeName>
        <fullName evidence="12">7,8-dihydro-6-hydroxymethylpterin-pyrophosphokinase</fullName>
    </alternativeName>
</protein>
<dbReference type="InterPro" id="IPR035907">
    <property type="entry name" value="Hppk_sf"/>
</dbReference>
<comment type="pathway">
    <text evidence="1">Cofactor biosynthesis; tetrahydrofolate biosynthesis; 2-amino-4-hydroxy-6-hydroxymethyl-7,8-dihydropteridine diphosphate from 7,8-dihydroneopterin triphosphate: step 4/4.</text>
</comment>
<evidence type="ECO:0000256" key="5">
    <source>
        <dbReference type="ARBA" id="ARBA00022679"/>
    </source>
</evidence>
<dbReference type="EMBL" id="QFWV02000002">
    <property type="protein sequence ID" value="RKF08420.1"/>
    <property type="molecule type" value="Genomic_DNA"/>
</dbReference>
<keyword evidence="8" id="KW-0067">ATP-binding</keyword>
<comment type="similarity">
    <text evidence="2">Belongs to the HPPK family.</text>
</comment>
<dbReference type="CDD" id="cd00483">
    <property type="entry name" value="HPPK"/>
    <property type="match status" value="1"/>
</dbReference>